<evidence type="ECO:0000313" key="2">
    <source>
        <dbReference type="EMBL" id="TFV43230.1"/>
    </source>
</evidence>
<sequence>MTATISAGSTWRRIYETRFPNPLGYGPGLSRFSDPTGKAFGLLYLGSSAKVAFVETILRDRADGRNGDCVIEESEIEKRSIATVSPTVPLTLVDLTGDGPIKMGVPSDVAGARDQSMAQHWSVAFHGHSSQPDGVLYPSRLNEERCIALYARAAGRVTVTATAHLLDRRSKLAAILNDLEIAIV</sequence>
<dbReference type="EMBL" id="SPQT01000025">
    <property type="protein sequence ID" value="TFV43230.1"/>
    <property type="molecule type" value="Genomic_DNA"/>
</dbReference>
<evidence type="ECO:0000313" key="3">
    <source>
        <dbReference type="Proteomes" id="UP000297966"/>
    </source>
</evidence>
<feature type="domain" description="RES" evidence="1">
    <location>
        <begin position="22"/>
        <end position="161"/>
    </location>
</feature>
<name>A0A4Y9LI00_9BRAD</name>
<reference evidence="2 3" key="1">
    <citation type="submission" date="2019-03" db="EMBL/GenBank/DDBJ databases">
        <title>Bradyrhizobium diversity isolated from nodules of Chamaecrista fasciculata.</title>
        <authorList>
            <person name="Klepa M.S."/>
            <person name="Urquiaga M.O."/>
            <person name="Hungria M."/>
            <person name="Delamuta J.R."/>
        </authorList>
    </citation>
    <scope>NUCLEOTIDE SEQUENCE [LARGE SCALE GENOMIC DNA]</scope>
    <source>
        <strain evidence="2 3">CNPSo 3448</strain>
    </source>
</reference>
<dbReference type="SMART" id="SM00953">
    <property type="entry name" value="RES"/>
    <property type="match status" value="1"/>
</dbReference>
<protein>
    <submittedName>
        <fullName evidence="2">RES domain-containing protein</fullName>
    </submittedName>
</protein>
<keyword evidence="3" id="KW-1185">Reference proteome</keyword>
<organism evidence="2 3">
    <name type="scientific">Bradyrhizobium niftali</name>
    <dbReference type="NCBI Taxonomy" id="2560055"/>
    <lineage>
        <taxon>Bacteria</taxon>
        <taxon>Pseudomonadati</taxon>
        <taxon>Pseudomonadota</taxon>
        <taxon>Alphaproteobacteria</taxon>
        <taxon>Hyphomicrobiales</taxon>
        <taxon>Nitrobacteraceae</taxon>
        <taxon>Bradyrhizobium</taxon>
    </lineage>
</organism>
<accession>A0A4Y9LI00</accession>
<dbReference type="AlphaFoldDB" id="A0A4Y9LI00"/>
<dbReference type="RefSeq" id="WP_135177844.1">
    <property type="nucleotide sequence ID" value="NZ_SPQT01000025.1"/>
</dbReference>
<dbReference type="Pfam" id="PF08808">
    <property type="entry name" value="RES"/>
    <property type="match status" value="1"/>
</dbReference>
<evidence type="ECO:0000259" key="1">
    <source>
        <dbReference type="SMART" id="SM00953"/>
    </source>
</evidence>
<dbReference type="OrthoDB" id="425502at2"/>
<dbReference type="Proteomes" id="UP000297966">
    <property type="component" value="Unassembled WGS sequence"/>
</dbReference>
<comment type="caution">
    <text evidence="2">The sequence shown here is derived from an EMBL/GenBank/DDBJ whole genome shotgun (WGS) entry which is preliminary data.</text>
</comment>
<dbReference type="InterPro" id="IPR014914">
    <property type="entry name" value="RES_dom"/>
</dbReference>
<gene>
    <name evidence="2" type="ORF">E4K65_33975</name>
</gene>
<proteinExistence type="predicted"/>